<evidence type="ECO:0000313" key="2">
    <source>
        <dbReference type="EMBL" id="GAC19810.1"/>
    </source>
</evidence>
<evidence type="ECO:0000259" key="1">
    <source>
        <dbReference type="Pfam" id="PF08668"/>
    </source>
</evidence>
<name>K6Z8R3_9ALTE</name>
<dbReference type="STRING" id="493475.GARC_2845"/>
<dbReference type="EMBL" id="BAEO01000040">
    <property type="protein sequence ID" value="GAC19810.1"/>
    <property type="molecule type" value="Genomic_DNA"/>
</dbReference>
<dbReference type="Proteomes" id="UP000006327">
    <property type="component" value="Unassembled WGS sequence"/>
</dbReference>
<dbReference type="eggNOG" id="COG3434">
    <property type="taxonomic scope" value="Bacteria"/>
</dbReference>
<dbReference type="SUPFAM" id="SSF109604">
    <property type="entry name" value="HD-domain/PDEase-like"/>
    <property type="match status" value="1"/>
</dbReference>
<sequence length="581" mass="65909">MSAEIVKQHYIALAKLLKIYRTAPLDRTLIKASHDFCKSLYSAAKKHPELIFAQPQLYKPQLPFIVNLTFNSAVLTCLLAVRNKFDPSVTIQLMCGSLSIYALEQSSIEEHYQTDKDNQKSLTNKLGLRNAKFSQLLKSNQQQIWLSTYLLRSHIHLTHYPRTSLTSPITALAYMANKFALLGTPNTQKQAISFAHIIKRLSLECCPKWYELLTPLLQYPSVSPLGSYIRLKDGSIHMVLSLSSKGLITKPIPSKPSVVVQSDKADIQLTTVEQVIHSYPCQQLKSFTRLNQWWGADLMDCIANNKEHGLIPAFDPILPVQAAPASLLVIQDQLNHINADIKVITKAIEKEPAFAHQLQVSASISNRQKQPVQNIQQSLAMLGFERTNHILIQHALLSRLNQQYFPLQQALLTFSQFFVFIVAELATKIKLVSPELARTTAYFLVSRLFTLPSIRSLNHWEKSALASFKLADLIKVKETQNLKKDGFLLANAWQQNKQMLEVLQHYDLIMQKQDNKCSTRQYCYLLGLSLTLAQEHYFSDLTRSKETEIYFNAGLIELGMSQTEVMNMMANITTNACCQLE</sequence>
<organism evidence="2 3">
    <name type="scientific">Paraglaciecola arctica BSs20135</name>
    <dbReference type="NCBI Taxonomy" id="493475"/>
    <lineage>
        <taxon>Bacteria</taxon>
        <taxon>Pseudomonadati</taxon>
        <taxon>Pseudomonadota</taxon>
        <taxon>Gammaproteobacteria</taxon>
        <taxon>Alteromonadales</taxon>
        <taxon>Alteromonadaceae</taxon>
        <taxon>Paraglaciecola</taxon>
    </lineage>
</organism>
<dbReference type="Gene3D" id="1.10.3210.10">
    <property type="entry name" value="Hypothetical protein af1432"/>
    <property type="match status" value="1"/>
</dbReference>
<feature type="domain" description="HDOD" evidence="1">
    <location>
        <begin position="324"/>
        <end position="438"/>
    </location>
</feature>
<dbReference type="InterPro" id="IPR013976">
    <property type="entry name" value="HDOD"/>
</dbReference>
<dbReference type="AlphaFoldDB" id="K6Z8R3"/>
<protein>
    <recommendedName>
        <fullName evidence="1">HDOD domain-containing protein</fullName>
    </recommendedName>
</protein>
<gene>
    <name evidence="2" type="ORF">GARC_2845</name>
</gene>
<evidence type="ECO:0000313" key="3">
    <source>
        <dbReference type="Proteomes" id="UP000006327"/>
    </source>
</evidence>
<dbReference type="RefSeq" id="WP_007621082.1">
    <property type="nucleotide sequence ID" value="NZ_BAEO01000040.1"/>
</dbReference>
<keyword evidence="3" id="KW-1185">Reference proteome</keyword>
<accession>K6Z8R3</accession>
<reference evidence="2 3" key="1">
    <citation type="journal article" date="2017" name="Antonie Van Leeuwenhoek">
        <title>Rhizobium rhizosphaerae sp. nov., a novel species isolated from rice rhizosphere.</title>
        <authorList>
            <person name="Zhao J.J."/>
            <person name="Zhang J."/>
            <person name="Zhang R.J."/>
            <person name="Zhang C.W."/>
            <person name="Yin H.Q."/>
            <person name="Zhang X.X."/>
        </authorList>
    </citation>
    <scope>NUCLEOTIDE SEQUENCE [LARGE SCALE GENOMIC DNA]</scope>
    <source>
        <strain evidence="2 3">BSs20135</strain>
    </source>
</reference>
<proteinExistence type="predicted"/>
<comment type="caution">
    <text evidence="2">The sequence shown here is derived from an EMBL/GenBank/DDBJ whole genome shotgun (WGS) entry which is preliminary data.</text>
</comment>
<dbReference type="Pfam" id="PF08668">
    <property type="entry name" value="HDOD"/>
    <property type="match status" value="1"/>
</dbReference>